<comment type="caution">
    <text evidence="2">The sequence shown here is derived from an EMBL/GenBank/DDBJ whole genome shotgun (WGS) entry which is preliminary data.</text>
</comment>
<evidence type="ECO:0000313" key="2">
    <source>
        <dbReference type="EMBL" id="CAH0046877.1"/>
    </source>
</evidence>
<feature type="compositionally biased region" description="Basic and acidic residues" evidence="1">
    <location>
        <begin position="68"/>
        <end position="84"/>
    </location>
</feature>
<feature type="compositionally biased region" description="Basic and acidic residues" evidence="1">
    <location>
        <begin position="38"/>
        <end position="51"/>
    </location>
</feature>
<gene>
    <name evidence="2" type="ORF">CSOL1703_00013113</name>
</gene>
<keyword evidence="3" id="KW-1185">Reference proteome</keyword>
<evidence type="ECO:0000313" key="3">
    <source>
        <dbReference type="Proteomes" id="UP000775872"/>
    </source>
</evidence>
<dbReference type="OrthoDB" id="10347409at2759"/>
<feature type="region of interest" description="Disordered" evidence="1">
    <location>
        <begin position="38"/>
        <end position="108"/>
    </location>
</feature>
<dbReference type="AlphaFoldDB" id="A0A9N9Z0K7"/>
<protein>
    <submittedName>
        <fullName evidence="2">Uncharacterized protein</fullName>
    </submittedName>
</protein>
<evidence type="ECO:0000256" key="1">
    <source>
        <dbReference type="SAM" id="MobiDB-lite"/>
    </source>
</evidence>
<accession>A0A9N9Z0K7</accession>
<organism evidence="2 3">
    <name type="scientific">Clonostachys solani</name>
    <dbReference type="NCBI Taxonomy" id="160281"/>
    <lineage>
        <taxon>Eukaryota</taxon>
        <taxon>Fungi</taxon>
        <taxon>Dikarya</taxon>
        <taxon>Ascomycota</taxon>
        <taxon>Pezizomycotina</taxon>
        <taxon>Sordariomycetes</taxon>
        <taxon>Hypocreomycetidae</taxon>
        <taxon>Hypocreales</taxon>
        <taxon>Bionectriaceae</taxon>
        <taxon>Clonostachys</taxon>
    </lineage>
</organism>
<proteinExistence type="predicted"/>
<dbReference type="Proteomes" id="UP000775872">
    <property type="component" value="Unassembled WGS sequence"/>
</dbReference>
<name>A0A9N9Z0K7_9HYPO</name>
<dbReference type="EMBL" id="CABFOC020000015">
    <property type="protein sequence ID" value="CAH0046877.1"/>
    <property type="molecule type" value="Genomic_DNA"/>
</dbReference>
<reference evidence="2" key="1">
    <citation type="submission" date="2021-10" db="EMBL/GenBank/DDBJ databases">
        <authorList>
            <person name="Piombo E."/>
        </authorList>
    </citation>
    <scope>NUCLEOTIDE SEQUENCE</scope>
</reference>
<sequence>MPAGSDEGVARTIVPEDEDAMNELAHRLGEQEAVLESEVRAQEPTLEDEKCPQSLYTEPVSIAPPGSNHEDYNTPKSGHDRDSFDESLTGSVVPNTGFEPSQDGDESEAQLCSPRSLHEDSTTWIEIPTSDREALFSSFFNHSQPIVRPDVECPVLTADGDLEHISIESYWDLGLLCPDLLTIWENSQLSNSEVSEPIPVPSGTFFMFLIASSSIV</sequence>